<evidence type="ECO:0000313" key="2">
    <source>
        <dbReference type="Proteomes" id="UP001142055"/>
    </source>
</evidence>
<accession>A0A9Q0LYC7</accession>
<evidence type="ECO:0000313" key="1">
    <source>
        <dbReference type="EMBL" id="KAJ6215401.1"/>
    </source>
</evidence>
<proteinExistence type="predicted"/>
<protein>
    <submittedName>
        <fullName evidence="1">Uncharacterized protein</fullName>
    </submittedName>
</protein>
<dbReference type="Proteomes" id="UP001142055">
    <property type="component" value="Chromosome 4"/>
</dbReference>
<sequence length="97" mass="11431">MRKTRATSALSDQPEIPAKPDDYFELRNKDHSLDLCRDLLYRNIGKHTKTLIETWRTGRMISVEDLRKIVAACEKDKILPFLFLMDLLDFFHLHSLN</sequence>
<organism evidence="1 2">
    <name type="scientific">Blomia tropicalis</name>
    <name type="common">Mite</name>
    <dbReference type="NCBI Taxonomy" id="40697"/>
    <lineage>
        <taxon>Eukaryota</taxon>
        <taxon>Metazoa</taxon>
        <taxon>Ecdysozoa</taxon>
        <taxon>Arthropoda</taxon>
        <taxon>Chelicerata</taxon>
        <taxon>Arachnida</taxon>
        <taxon>Acari</taxon>
        <taxon>Acariformes</taxon>
        <taxon>Sarcoptiformes</taxon>
        <taxon>Astigmata</taxon>
        <taxon>Glycyphagoidea</taxon>
        <taxon>Echimyopodidae</taxon>
        <taxon>Blomia</taxon>
    </lineage>
</organism>
<comment type="caution">
    <text evidence="1">The sequence shown here is derived from an EMBL/GenBank/DDBJ whole genome shotgun (WGS) entry which is preliminary data.</text>
</comment>
<dbReference type="AlphaFoldDB" id="A0A9Q0LYC7"/>
<gene>
    <name evidence="1" type="ORF">RDWZM_009901</name>
</gene>
<keyword evidence="2" id="KW-1185">Reference proteome</keyword>
<name>A0A9Q0LYC7_BLOTA</name>
<reference evidence="1" key="1">
    <citation type="submission" date="2022-12" db="EMBL/GenBank/DDBJ databases">
        <title>Genome assemblies of Blomia tropicalis.</title>
        <authorList>
            <person name="Cui Y."/>
        </authorList>
    </citation>
    <scope>NUCLEOTIDE SEQUENCE</scope>
    <source>
        <tissue evidence="1">Adult mites</tissue>
    </source>
</reference>
<dbReference type="EMBL" id="JAPWDV010000004">
    <property type="protein sequence ID" value="KAJ6215401.1"/>
    <property type="molecule type" value="Genomic_DNA"/>
</dbReference>